<dbReference type="EMBL" id="FZRA01000011">
    <property type="protein sequence ID" value="SNU09715.1"/>
    <property type="molecule type" value="Genomic_DNA"/>
</dbReference>
<organism evidence="1 2">
    <name type="scientific">Streptococcus equinus</name>
    <name type="common">Streptococcus bovis</name>
    <dbReference type="NCBI Taxonomy" id="1335"/>
    <lineage>
        <taxon>Bacteria</taxon>
        <taxon>Bacillati</taxon>
        <taxon>Bacillota</taxon>
        <taxon>Bacilli</taxon>
        <taxon>Lactobacillales</taxon>
        <taxon>Streptococcaceae</taxon>
        <taxon>Streptococcus</taxon>
    </lineage>
</organism>
<name>A0A239RI80_STREI</name>
<gene>
    <name evidence="1" type="ORF">SAMN05216470_1986</name>
</gene>
<protein>
    <recommendedName>
        <fullName evidence="3">Phage protein</fullName>
    </recommendedName>
</protein>
<dbReference type="InterPro" id="IPR054052">
    <property type="entry name" value="Y16Q-like"/>
</dbReference>
<sequence>MEAYKQRMINEYNELKERTDKLGFLLVKESRGDLDFELSCPVNLLKAQYNAMNAYLNILKLRAEIEGIEL</sequence>
<dbReference type="Proteomes" id="UP000214649">
    <property type="component" value="Unassembled WGS sequence"/>
</dbReference>
<reference evidence="1 2" key="1">
    <citation type="submission" date="2017-07" db="EMBL/GenBank/DDBJ databases">
        <authorList>
            <person name="Sun Z.S."/>
            <person name="Albrecht U."/>
            <person name="Echele G."/>
            <person name="Lee C.C."/>
        </authorList>
    </citation>
    <scope>NUCLEOTIDE SEQUENCE [LARGE SCALE GENOMIC DNA]</scope>
    <source>
        <strain evidence="1 2">AR3</strain>
    </source>
</reference>
<dbReference type="Pfam" id="PF21825">
    <property type="entry name" value="crAss001_48"/>
    <property type="match status" value="1"/>
</dbReference>
<dbReference type="AlphaFoldDB" id="A0A239RI80"/>
<evidence type="ECO:0000313" key="1">
    <source>
        <dbReference type="EMBL" id="SNU09715.1"/>
    </source>
</evidence>
<evidence type="ECO:0008006" key="3">
    <source>
        <dbReference type="Google" id="ProtNLM"/>
    </source>
</evidence>
<evidence type="ECO:0000313" key="2">
    <source>
        <dbReference type="Proteomes" id="UP000214649"/>
    </source>
</evidence>
<accession>A0A239RI80</accession>
<proteinExistence type="predicted"/>
<dbReference type="RefSeq" id="WP_094141252.1">
    <property type="nucleotide sequence ID" value="NZ_FZRA01000011.1"/>
</dbReference>